<dbReference type="EC" id="2.3.1.-" evidence="5"/>
<keyword evidence="2 3" id="KW-0808">Transferase</keyword>
<dbReference type="PROSITE" id="PS00606">
    <property type="entry name" value="KS3_1"/>
    <property type="match status" value="1"/>
</dbReference>
<proteinExistence type="inferred from homology"/>
<dbReference type="PROSITE" id="PS52004">
    <property type="entry name" value="KS3_2"/>
    <property type="match status" value="1"/>
</dbReference>
<feature type="domain" description="Ketosynthase family 3 (KS3)" evidence="4">
    <location>
        <begin position="1"/>
        <end position="402"/>
    </location>
</feature>
<dbReference type="InterPro" id="IPR014031">
    <property type="entry name" value="Ketoacyl_synth_C"/>
</dbReference>
<name>A0ABU7VRU1_9BACL</name>
<sequence>MEQVVVTGMGVISTAGHNLSDFWTTLESGTITYGVIREFAEDLNYRIKIGSRIEDQSWQRHLDESISRQYGRAAQYAMSASLDALEHAGLNREEIREARTAICIGTTMGEIQAEEQLSEWRHRTGGELLPDHLLRQYSTNRISYAVKRAIGAHGPIFTIPAACAAGNYSLAIAKRFIEWGQADIAIAGGVDIFSRVAFVGFQRLLSLADNLCRPFDHKRKGLVVGEGCGIVILERLSHAKARGAKIWGEIAGVGLTSDRYHMTAPHPEGDGAVRAMELAIQEAGLSVHEIDYISAHGTGTVANDKTEVKAMSRVFGEESIPPFSSIKSMLGHSLGAAASLELIACLQMLDKGVMLPTVNFSAAQFDCSIDCVPNTPRKSNIQQIISNSFAFGGQVSSIVVRGEEGL</sequence>
<dbReference type="GO" id="GO:0016746">
    <property type="term" value="F:acyltransferase activity"/>
    <property type="evidence" value="ECO:0007669"/>
    <property type="project" value="UniProtKB-KW"/>
</dbReference>
<accession>A0ABU7VRU1</accession>
<keyword evidence="5" id="KW-0012">Acyltransferase</keyword>
<organism evidence="5 6">
    <name type="scientific">Paenibacillus haidiansis</name>
    <dbReference type="NCBI Taxonomy" id="1574488"/>
    <lineage>
        <taxon>Bacteria</taxon>
        <taxon>Bacillati</taxon>
        <taxon>Bacillota</taxon>
        <taxon>Bacilli</taxon>
        <taxon>Bacillales</taxon>
        <taxon>Paenibacillaceae</taxon>
        <taxon>Paenibacillus</taxon>
    </lineage>
</organism>
<dbReference type="Pfam" id="PF02801">
    <property type="entry name" value="Ketoacyl-synt_C"/>
    <property type="match status" value="1"/>
</dbReference>
<evidence type="ECO:0000256" key="2">
    <source>
        <dbReference type="ARBA" id="ARBA00022679"/>
    </source>
</evidence>
<evidence type="ECO:0000259" key="4">
    <source>
        <dbReference type="PROSITE" id="PS52004"/>
    </source>
</evidence>
<dbReference type="InterPro" id="IPR014030">
    <property type="entry name" value="Ketoacyl_synth_N"/>
</dbReference>
<dbReference type="RefSeq" id="WP_331846150.1">
    <property type="nucleotide sequence ID" value="NZ_JAZHPZ010000003.1"/>
</dbReference>
<dbReference type="PANTHER" id="PTHR11712:SF336">
    <property type="entry name" value="3-OXOACYL-[ACYL-CARRIER-PROTEIN] SYNTHASE, MITOCHONDRIAL"/>
    <property type="match status" value="1"/>
</dbReference>
<evidence type="ECO:0000313" key="6">
    <source>
        <dbReference type="Proteomes" id="UP001306950"/>
    </source>
</evidence>
<dbReference type="CDD" id="cd00834">
    <property type="entry name" value="KAS_I_II"/>
    <property type="match status" value="1"/>
</dbReference>
<dbReference type="SMART" id="SM00825">
    <property type="entry name" value="PKS_KS"/>
    <property type="match status" value="1"/>
</dbReference>
<gene>
    <name evidence="5" type="ORF">V3851_08800</name>
</gene>
<dbReference type="InterPro" id="IPR020841">
    <property type="entry name" value="PKS_Beta-ketoAc_synthase_dom"/>
</dbReference>
<dbReference type="Gene3D" id="3.40.47.10">
    <property type="match status" value="2"/>
</dbReference>
<comment type="similarity">
    <text evidence="1 3">Belongs to the thiolase-like superfamily. Beta-ketoacyl-ACP synthases family.</text>
</comment>
<dbReference type="EMBL" id="JAZHPZ010000003">
    <property type="protein sequence ID" value="MEF2965926.1"/>
    <property type="molecule type" value="Genomic_DNA"/>
</dbReference>
<dbReference type="InterPro" id="IPR018201">
    <property type="entry name" value="Ketoacyl_synth_AS"/>
</dbReference>
<dbReference type="Pfam" id="PF00109">
    <property type="entry name" value="ketoacyl-synt"/>
    <property type="match status" value="1"/>
</dbReference>
<protein>
    <submittedName>
        <fullName evidence="5">Beta-ketoacyl-[acyl-carrier-protein] synthase family protein</fullName>
        <ecNumber evidence="5">2.3.1.-</ecNumber>
    </submittedName>
</protein>
<reference evidence="5 6" key="1">
    <citation type="submission" date="2024-02" db="EMBL/GenBank/DDBJ databases">
        <title>A nitrogen-fixing paenibacillus bacterium.</title>
        <authorList>
            <person name="Zhang W.L."/>
            <person name="Chen S.F."/>
        </authorList>
    </citation>
    <scope>NUCLEOTIDE SEQUENCE [LARGE SCALE GENOMIC DNA]</scope>
    <source>
        <strain evidence="5 6">M1</strain>
    </source>
</reference>
<evidence type="ECO:0000256" key="1">
    <source>
        <dbReference type="ARBA" id="ARBA00008467"/>
    </source>
</evidence>
<dbReference type="SUPFAM" id="SSF53901">
    <property type="entry name" value="Thiolase-like"/>
    <property type="match status" value="1"/>
</dbReference>
<keyword evidence="6" id="KW-1185">Reference proteome</keyword>
<dbReference type="InterPro" id="IPR016039">
    <property type="entry name" value="Thiolase-like"/>
</dbReference>
<evidence type="ECO:0000256" key="3">
    <source>
        <dbReference type="RuleBase" id="RU003694"/>
    </source>
</evidence>
<dbReference type="PANTHER" id="PTHR11712">
    <property type="entry name" value="POLYKETIDE SYNTHASE-RELATED"/>
    <property type="match status" value="1"/>
</dbReference>
<comment type="caution">
    <text evidence="5">The sequence shown here is derived from an EMBL/GenBank/DDBJ whole genome shotgun (WGS) entry which is preliminary data.</text>
</comment>
<evidence type="ECO:0000313" key="5">
    <source>
        <dbReference type="EMBL" id="MEF2965926.1"/>
    </source>
</evidence>
<dbReference type="InterPro" id="IPR000794">
    <property type="entry name" value="Beta-ketoacyl_synthase"/>
</dbReference>
<dbReference type="Proteomes" id="UP001306950">
    <property type="component" value="Unassembled WGS sequence"/>
</dbReference>